<dbReference type="InterPro" id="IPR057840">
    <property type="entry name" value="FimV_N"/>
</dbReference>
<feature type="signal peptide" evidence="4">
    <location>
        <begin position="1"/>
        <end position="23"/>
    </location>
</feature>
<dbReference type="InterPro" id="IPR038440">
    <property type="entry name" value="FimV_C_sf"/>
</dbReference>
<dbReference type="RefSeq" id="WP_093476678.1">
    <property type="nucleotide sequence ID" value="NZ_FOUI01000011.1"/>
</dbReference>
<dbReference type="Gene3D" id="1.20.58.2200">
    <property type="match status" value="1"/>
</dbReference>
<protein>
    <submittedName>
        <fullName evidence="6">Pilus assembly protein FimV</fullName>
    </submittedName>
</protein>
<evidence type="ECO:0000256" key="1">
    <source>
        <dbReference type="SAM" id="Coils"/>
    </source>
</evidence>
<dbReference type="Proteomes" id="UP000243629">
    <property type="component" value="Unassembled WGS sequence"/>
</dbReference>
<evidence type="ECO:0000259" key="5">
    <source>
        <dbReference type="Pfam" id="PF25800"/>
    </source>
</evidence>
<dbReference type="Pfam" id="PF25800">
    <property type="entry name" value="FimV_N"/>
    <property type="match status" value="1"/>
</dbReference>
<dbReference type="EMBL" id="FOUI01000011">
    <property type="protein sequence ID" value="SFM67291.1"/>
    <property type="molecule type" value="Genomic_DNA"/>
</dbReference>
<feature type="region of interest" description="Disordered" evidence="2">
    <location>
        <begin position="852"/>
        <end position="879"/>
    </location>
</feature>
<reference evidence="7" key="1">
    <citation type="submission" date="2016-10" db="EMBL/GenBank/DDBJ databases">
        <authorList>
            <person name="Varghese N."/>
            <person name="Submissions S."/>
        </authorList>
    </citation>
    <scope>NUCLEOTIDE SEQUENCE [LARGE SCALE GENOMIC DNA]</scope>
    <source>
        <strain evidence="7">DSM 24213</strain>
    </source>
</reference>
<keyword evidence="7" id="KW-1185">Reference proteome</keyword>
<accession>A0A1I4SSA2</accession>
<dbReference type="InterPro" id="IPR020011">
    <property type="entry name" value="FimV_C"/>
</dbReference>
<evidence type="ECO:0000256" key="2">
    <source>
        <dbReference type="SAM" id="MobiDB-lite"/>
    </source>
</evidence>
<dbReference type="InterPro" id="IPR020012">
    <property type="entry name" value="LysM_FimV"/>
</dbReference>
<feature type="region of interest" description="Disordered" evidence="2">
    <location>
        <begin position="462"/>
        <end position="489"/>
    </location>
</feature>
<feature type="compositionally biased region" description="Polar residues" evidence="2">
    <location>
        <begin position="257"/>
        <end position="271"/>
    </location>
</feature>
<keyword evidence="3" id="KW-0472">Membrane</keyword>
<organism evidence="6 7">
    <name type="scientific">Halopseudomonas yangmingensis</name>
    <dbReference type="NCBI Taxonomy" id="1720063"/>
    <lineage>
        <taxon>Bacteria</taxon>
        <taxon>Pseudomonadati</taxon>
        <taxon>Pseudomonadota</taxon>
        <taxon>Gammaproteobacteria</taxon>
        <taxon>Pseudomonadales</taxon>
        <taxon>Pseudomonadaceae</taxon>
        <taxon>Halopseudomonas</taxon>
    </lineage>
</organism>
<keyword evidence="3" id="KW-1133">Transmembrane helix</keyword>
<keyword evidence="4" id="KW-0732">Signal</keyword>
<feature type="compositionally biased region" description="Acidic residues" evidence="2">
    <location>
        <begin position="918"/>
        <end position="927"/>
    </location>
</feature>
<evidence type="ECO:0000256" key="4">
    <source>
        <dbReference type="SAM" id="SignalP"/>
    </source>
</evidence>
<dbReference type="NCBIfam" id="TIGR03504">
    <property type="entry name" value="FimV_Cterm"/>
    <property type="match status" value="1"/>
</dbReference>
<feature type="compositionally biased region" description="Low complexity" evidence="2">
    <location>
        <begin position="156"/>
        <end position="180"/>
    </location>
</feature>
<feature type="region of interest" description="Disordered" evidence="2">
    <location>
        <begin position="897"/>
        <end position="927"/>
    </location>
</feature>
<feature type="region of interest" description="Disordered" evidence="2">
    <location>
        <begin position="156"/>
        <end position="187"/>
    </location>
</feature>
<dbReference type="NCBIfam" id="TIGR03505">
    <property type="entry name" value="FimV_core"/>
    <property type="match status" value="1"/>
</dbReference>
<evidence type="ECO:0000313" key="6">
    <source>
        <dbReference type="EMBL" id="SFM67291.1"/>
    </source>
</evidence>
<feature type="compositionally biased region" description="Low complexity" evidence="2">
    <location>
        <begin position="897"/>
        <end position="917"/>
    </location>
</feature>
<feature type="compositionally biased region" description="Low complexity" evidence="2">
    <location>
        <begin position="282"/>
        <end position="293"/>
    </location>
</feature>
<feature type="region of interest" description="Disordered" evidence="2">
    <location>
        <begin position="238"/>
        <end position="296"/>
    </location>
</feature>
<feature type="compositionally biased region" description="Low complexity" evidence="2">
    <location>
        <begin position="480"/>
        <end position="489"/>
    </location>
</feature>
<keyword evidence="3" id="KW-0812">Transmembrane</keyword>
<dbReference type="Gene3D" id="3.10.350.10">
    <property type="entry name" value="LysM domain"/>
    <property type="match status" value="1"/>
</dbReference>
<feature type="chain" id="PRO_5017369993" evidence="4">
    <location>
        <begin position="24"/>
        <end position="979"/>
    </location>
</feature>
<feature type="compositionally biased region" description="Acidic residues" evidence="2">
    <location>
        <begin position="860"/>
        <end position="879"/>
    </location>
</feature>
<feature type="compositionally biased region" description="Polar residues" evidence="2">
    <location>
        <begin position="238"/>
        <end position="247"/>
    </location>
</feature>
<sequence length="979" mass="104538">MVRKLVLAVAAASALMSSGMVNALGVGDIKLRSTLNQPLDAEIELLQLRDLTSTEILPRLASPDDFGRAGIDRSFFLTDLTFTPVVRPDGKGVIRVTSNRPVREPFLSFLMEVRWPSGRVLREFTLLLDPPLYQPVAVTASAPAVPAAQAAPVRQAPVTQAAPRQAASVAAPSPAAAPRPADGRMQTSRNDTLWGIASRHAPAGASVHQTMLAIQDLNPQAFINGNINQMRANQQLQLPDASQANSRSRAEALAEVQKQNQAWQSRTQPTGERQLDARQRDTAAPAPATAPRGDTLRLVAGTSEQVEGTAADGTGTGNAAADARLRDTLDMTKEQLDAAEREKQELNTRLQQLEGQLDAVQRLLELKDGQLASLQQQLAQVDAGSPQAQELTSAITELENQLQESMQPVTEAESEGESEVVAADAEAIADVLPVQADSEAEVSDEAPAVAQDSVAVTETAESPVVLDQQSDPVVAPASEPVSQPASAPVQPVAPSQSLLQQMMQNQMLMLGGGVVAILLLLLLLMNLSRRNARREAEIQQSYRVAQQPDELEPVAEDDSFAAAFDQVETAAAEEDTTADLLANVEAMIAYGKLDEAEALLVDVLQAEPDNADVRLKLLEVQALKGNAEGYVEQARQLERAGGHADSLATMHARFPVMAAMLAGGVAAAQSDAQQSMIEDMLTPQNEPAASSDDIDLDFDFSEFEQALESDGSGEQTEASIDLTDALPVAGESAESDQGFDLDFDLSEFDDVEKSAETTGATAEQPTEAEADPFAMDDGFGMDLGFDLDAPAIATESELDIEDLPDLQGHELNEITEDEPAAPVEPVVEEDLLDLDGELSADDLLAAFDAEQQVQAPPSEPEQDLDTEMPSLSDEDLENFADEFAASLDAEAEEIGLEAAQPSAPAESELEVSSAEQASESDEDFDFLADTDECSTKLDLARAYIDMGDDEGARDILGEVLEEGNDQQQQEARTLMEQLG</sequence>
<dbReference type="InterPro" id="IPR036779">
    <property type="entry name" value="LysM_dom_sf"/>
</dbReference>
<keyword evidence="1" id="KW-0175">Coiled coil</keyword>
<evidence type="ECO:0000313" key="7">
    <source>
        <dbReference type="Proteomes" id="UP000243629"/>
    </source>
</evidence>
<name>A0A1I4SSA2_9GAMM</name>
<feature type="coiled-coil region" evidence="1">
    <location>
        <begin position="322"/>
        <end position="415"/>
    </location>
</feature>
<gene>
    <name evidence="6" type="ORF">SAMN05216217_11145</name>
</gene>
<proteinExistence type="predicted"/>
<dbReference type="STRING" id="1720063.SAMN05216217_11145"/>
<feature type="domain" description="FimV N-terminal" evidence="5">
    <location>
        <begin position="24"/>
        <end position="131"/>
    </location>
</feature>
<evidence type="ECO:0000256" key="3">
    <source>
        <dbReference type="SAM" id="Phobius"/>
    </source>
</evidence>
<dbReference type="OrthoDB" id="5298707at2"/>
<dbReference type="AlphaFoldDB" id="A0A1I4SSA2"/>
<feature type="transmembrane region" description="Helical" evidence="3">
    <location>
        <begin position="507"/>
        <end position="525"/>
    </location>
</feature>
<feature type="region of interest" description="Disordered" evidence="2">
    <location>
        <begin position="752"/>
        <end position="774"/>
    </location>
</feature>